<gene>
    <name evidence="1" type="ORF">PQG83_14450</name>
</gene>
<dbReference type="AlphaFoldDB" id="A0AA96GGQ2"/>
<proteinExistence type="predicted"/>
<dbReference type="Proteomes" id="UP001302494">
    <property type="component" value="Chromosome"/>
</dbReference>
<dbReference type="KEGG" id="nneo:PQG83_14450"/>
<evidence type="ECO:0000313" key="1">
    <source>
        <dbReference type="EMBL" id="WNM60952.1"/>
    </source>
</evidence>
<sequence>MTKLTKTIDDLPFSAQAVSFAEIIKNGEIPKQYLDSEYVMHQFVERLVHYILSVPQGKFSMSELGKLLEKMDPTHQVFFFKRLKENSPNSLKQFAPLYYGFMAEFHPLLFT</sequence>
<keyword evidence="2" id="KW-1185">Reference proteome</keyword>
<dbReference type="EMBL" id="CP116968">
    <property type="protein sequence ID" value="WNM60952.1"/>
    <property type="molecule type" value="Genomic_DNA"/>
</dbReference>
<dbReference type="RefSeq" id="WP_312742405.1">
    <property type="nucleotide sequence ID" value="NZ_CP116968.1"/>
</dbReference>
<organism evidence="1 2">
    <name type="scientific">Candidatus Nitrospira neomarina</name>
    <dbReference type="NCBI Taxonomy" id="3020899"/>
    <lineage>
        <taxon>Bacteria</taxon>
        <taxon>Pseudomonadati</taxon>
        <taxon>Nitrospirota</taxon>
        <taxon>Nitrospiria</taxon>
        <taxon>Nitrospirales</taxon>
        <taxon>Nitrospiraceae</taxon>
        <taxon>Nitrospira</taxon>
    </lineage>
</organism>
<reference evidence="1 2" key="1">
    <citation type="submission" date="2023-01" db="EMBL/GenBank/DDBJ databases">
        <title>Cultivation and genomic characterization of new, ubiquitous marine nitrite-oxidizing bacteria from the Nitrospirales.</title>
        <authorList>
            <person name="Mueller A.J."/>
            <person name="Daebeler A."/>
            <person name="Herbold C.W."/>
            <person name="Kirkegaard R.H."/>
            <person name="Daims H."/>
        </authorList>
    </citation>
    <scope>NUCLEOTIDE SEQUENCE [LARGE SCALE GENOMIC DNA]</scope>
    <source>
        <strain evidence="1 2">DK</strain>
    </source>
</reference>
<accession>A0AA96GGQ2</accession>
<evidence type="ECO:0000313" key="2">
    <source>
        <dbReference type="Proteomes" id="UP001302494"/>
    </source>
</evidence>
<name>A0AA96GGQ2_9BACT</name>
<protein>
    <submittedName>
        <fullName evidence="1">Uncharacterized protein</fullName>
    </submittedName>
</protein>